<dbReference type="AlphaFoldDB" id="A0A516TNT7"/>
<feature type="transmembrane region" description="Helical" evidence="1">
    <location>
        <begin position="21"/>
        <end position="44"/>
    </location>
</feature>
<accession>A0A516TNT7</accession>
<keyword evidence="1" id="KW-0472">Membrane</keyword>
<feature type="transmembrane region" description="Helical" evidence="1">
    <location>
        <begin position="369"/>
        <end position="390"/>
    </location>
</feature>
<feature type="transmembrane region" description="Helical" evidence="1">
    <location>
        <begin position="107"/>
        <end position="125"/>
    </location>
</feature>
<keyword evidence="1" id="KW-0812">Transmembrane</keyword>
<evidence type="ECO:0000313" key="3">
    <source>
        <dbReference type="Proteomes" id="UP000315925"/>
    </source>
</evidence>
<protein>
    <recommendedName>
        <fullName evidence="4">O-antigen ligase-like membrane protein</fullName>
    </recommendedName>
</protein>
<dbReference type="EMBL" id="CP037899">
    <property type="protein sequence ID" value="QDQ42864.1"/>
    <property type="molecule type" value="Genomic_DNA"/>
</dbReference>
<name>A0A516TNT7_9BACT</name>
<reference evidence="3" key="1">
    <citation type="submission" date="2019-03" db="EMBL/GenBank/DDBJ databases">
        <title>Complete genome of Methylacidiphilum kamchatkense Kam1.</title>
        <authorList>
            <person name="Kruse T."/>
            <person name="Murarilal Ratnadevi C."/>
            <person name="Erikstad H.-A."/>
            <person name="Birkeland N.-K."/>
        </authorList>
    </citation>
    <scope>NUCLEOTIDE SEQUENCE [LARGE SCALE GENOMIC DNA]</scope>
    <source>
        <strain evidence="3">kam1</strain>
    </source>
</reference>
<dbReference type="Proteomes" id="UP000315925">
    <property type="component" value="Chromosome"/>
</dbReference>
<evidence type="ECO:0008006" key="4">
    <source>
        <dbReference type="Google" id="ProtNLM"/>
    </source>
</evidence>
<gene>
    <name evidence="2" type="ORF">kam1_1649</name>
</gene>
<feature type="transmembrane region" description="Helical" evidence="1">
    <location>
        <begin position="195"/>
        <end position="214"/>
    </location>
</feature>
<dbReference type="KEGG" id="mkc:kam1_1649"/>
<feature type="transmembrane region" description="Helical" evidence="1">
    <location>
        <begin position="221"/>
        <end position="240"/>
    </location>
</feature>
<feature type="transmembrane region" description="Helical" evidence="1">
    <location>
        <begin position="50"/>
        <end position="67"/>
    </location>
</feature>
<feature type="transmembrane region" description="Helical" evidence="1">
    <location>
        <begin position="246"/>
        <end position="262"/>
    </location>
</feature>
<organism evidence="2 3">
    <name type="scientific">Methylacidiphilum kamchatkense Kam1</name>
    <dbReference type="NCBI Taxonomy" id="1202785"/>
    <lineage>
        <taxon>Bacteria</taxon>
        <taxon>Pseudomonadati</taxon>
        <taxon>Verrucomicrobiota</taxon>
        <taxon>Methylacidiphilae</taxon>
        <taxon>Methylacidiphilales</taxon>
        <taxon>Methylacidiphilaceae</taxon>
        <taxon>Methylacidiphilum (ex Ratnadevi et al. 2023)</taxon>
    </lineage>
</organism>
<evidence type="ECO:0000256" key="1">
    <source>
        <dbReference type="SAM" id="Phobius"/>
    </source>
</evidence>
<sequence>MIYFPQSCQKNRIQVLEKKKILLSNLLIVIYVLLLTEGILRKWILPEFSRILFFIRDPFVIYTYWLAMRLGLWRKPNSIFLPGLFLIGVGILLAIYESFFAEISPLFVLYGLRNYFLYLPLPFLMERALSKDQLDKIAKWTLIFTIPMAPLCFFQSISPADSPINAGFAEDPELTFKNLGVSGEIMRAHGTFTQAGGLALFIGSALAFFIYGLSKNKNQKLFNSYLLWITGIAILATLLISGSRTAFFLTAIVFLGSIIASLKSHSSKLFAQLIIFVIIVAIVGSFLSFTLFSNNIEAMYERWTGATEYEGGYLAIERIVGDIVRFSEIIDKVPLLGFGLGTAGNAFTIFQGEQKYYVEDDWSRNIYELGPIVGLLFLMYRITLFVYLGYRCWKATGLLKNPLPFILFAFIIPILFNGQITGQGTTNGYAWIFTGFCLIASQINQPVTKVRISNLSVSKLSF</sequence>
<feature type="transmembrane region" description="Helical" evidence="1">
    <location>
        <begin position="269"/>
        <end position="292"/>
    </location>
</feature>
<feature type="transmembrane region" description="Helical" evidence="1">
    <location>
        <begin position="402"/>
        <end position="422"/>
    </location>
</feature>
<feature type="transmembrane region" description="Helical" evidence="1">
    <location>
        <begin position="137"/>
        <end position="157"/>
    </location>
</feature>
<feature type="transmembrane region" description="Helical" evidence="1">
    <location>
        <begin position="79"/>
        <end position="101"/>
    </location>
</feature>
<keyword evidence="1" id="KW-1133">Transmembrane helix</keyword>
<dbReference type="OrthoDB" id="8957526at2"/>
<proteinExistence type="predicted"/>
<evidence type="ECO:0000313" key="2">
    <source>
        <dbReference type="EMBL" id="QDQ42864.1"/>
    </source>
</evidence>